<dbReference type="InterPro" id="IPR029021">
    <property type="entry name" value="Prot-tyrosine_phosphatase-like"/>
</dbReference>
<evidence type="ECO:0000313" key="2">
    <source>
        <dbReference type="EMBL" id="MBB5537496.1"/>
    </source>
</evidence>
<sequence>MPRIIVSPLSRIAEMAVRHGCREMISLLAKDQSFHRPAVIDADRHLLLGMNDISFGGNDGLVAPQEDHVRQIIGFARQWDRAAPLLVHCWMGVSRSPAAAVIAALAVEPDQDDIELTRRLRAASAYVTPNTRLIEIGDHLLSRNGRLVAAIKAIGRGADANGNAPFVFSPLPEPVSHAG</sequence>
<dbReference type="InterPro" id="IPR000387">
    <property type="entry name" value="Tyr_Pase_dom"/>
</dbReference>
<dbReference type="Proteomes" id="UP000585507">
    <property type="component" value="Unassembled WGS sequence"/>
</dbReference>
<dbReference type="SUPFAM" id="SSF52799">
    <property type="entry name" value="(Phosphotyrosine protein) phosphatases II"/>
    <property type="match status" value="1"/>
</dbReference>
<dbReference type="PROSITE" id="PS00383">
    <property type="entry name" value="TYR_PHOSPHATASE_1"/>
    <property type="match status" value="1"/>
</dbReference>
<accession>A0A7W8UDR1</accession>
<feature type="domain" description="Tyrosine specific protein phosphatases" evidence="1">
    <location>
        <begin position="66"/>
        <end position="121"/>
    </location>
</feature>
<dbReference type="EMBL" id="JACHBK010000009">
    <property type="protein sequence ID" value="MBB5537496.1"/>
    <property type="molecule type" value="Genomic_DNA"/>
</dbReference>
<proteinExistence type="predicted"/>
<reference evidence="2 3" key="1">
    <citation type="submission" date="2020-08" db="EMBL/GenBank/DDBJ databases">
        <title>Genomic Encyclopedia of Type Strains, Phase IV (KMG-V): Genome sequencing to study the core and pangenomes of soil and plant-associated prokaryotes.</title>
        <authorList>
            <person name="Whitman W."/>
        </authorList>
    </citation>
    <scope>NUCLEOTIDE SEQUENCE [LARGE SCALE GENOMIC DNA]</scope>
    <source>
        <strain evidence="2 3">SEMIA 4084</strain>
    </source>
</reference>
<evidence type="ECO:0000259" key="1">
    <source>
        <dbReference type="PROSITE" id="PS50056"/>
    </source>
</evidence>
<dbReference type="AlphaFoldDB" id="A0A7W8UDR1"/>
<gene>
    <name evidence="2" type="ORF">GGD55_004212</name>
</gene>
<dbReference type="Gene3D" id="3.90.190.10">
    <property type="entry name" value="Protein tyrosine phosphatase superfamily"/>
    <property type="match status" value="1"/>
</dbReference>
<evidence type="ECO:0000313" key="3">
    <source>
        <dbReference type="Proteomes" id="UP000585507"/>
    </source>
</evidence>
<dbReference type="PROSITE" id="PS50056">
    <property type="entry name" value="TYR_PHOSPHATASE_2"/>
    <property type="match status" value="1"/>
</dbReference>
<dbReference type="InterPro" id="IPR016130">
    <property type="entry name" value="Tyr_Pase_AS"/>
</dbReference>
<dbReference type="RefSeq" id="WP_018329678.1">
    <property type="nucleotide sequence ID" value="NZ_JACHBK010000009.1"/>
</dbReference>
<organism evidence="2 3">
    <name type="scientific">Rhizobium giardinii</name>
    <dbReference type="NCBI Taxonomy" id="56731"/>
    <lineage>
        <taxon>Bacteria</taxon>
        <taxon>Pseudomonadati</taxon>
        <taxon>Pseudomonadota</taxon>
        <taxon>Alphaproteobacteria</taxon>
        <taxon>Hyphomicrobiales</taxon>
        <taxon>Rhizobiaceae</taxon>
        <taxon>Rhizobium/Agrobacterium group</taxon>
        <taxon>Rhizobium</taxon>
    </lineage>
</organism>
<keyword evidence="3" id="KW-1185">Reference proteome</keyword>
<comment type="caution">
    <text evidence="2">The sequence shown here is derived from an EMBL/GenBank/DDBJ whole genome shotgun (WGS) entry which is preliminary data.</text>
</comment>
<protein>
    <recommendedName>
        <fullName evidence="1">Tyrosine specific protein phosphatases domain-containing protein</fullName>
    </recommendedName>
</protein>
<name>A0A7W8UDR1_9HYPH</name>